<feature type="region of interest" description="Disordered" evidence="2">
    <location>
        <begin position="88"/>
        <end position="107"/>
    </location>
</feature>
<dbReference type="AlphaFoldDB" id="A0A1G8XKJ6"/>
<dbReference type="PANTHER" id="PTHR10072:SF41">
    <property type="entry name" value="IRON-SULFUR CLUSTER ASSEMBLY 1 HOMOLOG, MITOCHONDRIAL"/>
    <property type="match status" value="1"/>
</dbReference>
<dbReference type="InterPro" id="IPR050322">
    <property type="entry name" value="Fe-S_cluster_asmbl/transfer"/>
</dbReference>
<evidence type="ECO:0000256" key="1">
    <source>
        <dbReference type="ARBA" id="ARBA00006718"/>
    </source>
</evidence>
<dbReference type="InterPro" id="IPR000361">
    <property type="entry name" value="ATAP_core_dom"/>
</dbReference>
<dbReference type="Gene3D" id="2.60.300.12">
    <property type="entry name" value="HesB-like domain"/>
    <property type="match status" value="1"/>
</dbReference>
<dbReference type="GO" id="GO:0016226">
    <property type="term" value="P:iron-sulfur cluster assembly"/>
    <property type="evidence" value="ECO:0007669"/>
    <property type="project" value="InterPro"/>
</dbReference>
<keyword evidence="5" id="KW-1185">Reference proteome</keyword>
<dbReference type="OrthoDB" id="9801228at2"/>
<dbReference type="SUPFAM" id="SSF89360">
    <property type="entry name" value="HesB-like domain"/>
    <property type="match status" value="1"/>
</dbReference>
<proteinExistence type="inferred from homology"/>
<evidence type="ECO:0000256" key="2">
    <source>
        <dbReference type="SAM" id="MobiDB-lite"/>
    </source>
</evidence>
<reference evidence="4 5" key="1">
    <citation type="submission" date="2016-10" db="EMBL/GenBank/DDBJ databases">
        <authorList>
            <person name="de Groot N.N."/>
        </authorList>
    </citation>
    <scope>NUCLEOTIDE SEQUENCE [LARGE SCALE GENOMIC DNA]</scope>
    <source>
        <strain evidence="4 5">DSM 25186</strain>
    </source>
</reference>
<protein>
    <submittedName>
        <fullName evidence="4">Iron-sulfur cluster assembly protein</fullName>
    </submittedName>
</protein>
<name>A0A1G8XKJ6_9BACT</name>
<evidence type="ECO:0000313" key="4">
    <source>
        <dbReference type="EMBL" id="SDJ91111.1"/>
    </source>
</evidence>
<organism evidence="4 5">
    <name type="scientific">Catalinimonas alkaloidigena</name>
    <dbReference type="NCBI Taxonomy" id="1075417"/>
    <lineage>
        <taxon>Bacteria</taxon>
        <taxon>Pseudomonadati</taxon>
        <taxon>Bacteroidota</taxon>
        <taxon>Cytophagia</taxon>
        <taxon>Cytophagales</taxon>
        <taxon>Catalimonadaceae</taxon>
        <taxon>Catalinimonas</taxon>
    </lineage>
</organism>
<dbReference type="GO" id="GO:0051537">
    <property type="term" value="F:2 iron, 2 sulfur cluster binding"/>
    <property type="evidence" value="ECO:0007669"/>
    <property type="project" value="TreeGrafter"/>
</dbReference>
<dbReference type="RefSeq" id="WP_089679087.1">
    <property type="nucleotide sequence ID" value="NZ_FNFO01000001.1"/>
</dbReference>
<sequence>MHDTLVPVTITPVALEEIRKIITFKNIPSDYALRVGVRGGGCGGLSYVLGFDTPKASDKCYVQDDLQIVVEKRHVMYLLGTEIDFEDGSNARGFTFQRPGSEVEPTE</sequence>
<dbReference type="STRING" id="1075417.SAMN05421823_101399"/>
<dbReference type="InterPro" id="IPR016092">
    <property type="entry name" value="ATAP"/>
</dbReference>
<dbReference type="NCBIfam" id="TIGR00049">
    <property type="entry name" value="iron-sulfur cluster assembly accessory protein"/>
    <property type="match status" value="1"/>
</dbReference>
<comment type="similarity">
    <text evidence="1">Belongs to the HesB/IscA family.</text>
</comment>
<accession>A0A1G8XKJ6</accession>
<dbReference type="InterPro" id="IPR035903">
    <property type="entry name" value="HesB-like_dom_sf"/>
</dbReference>
<dbReference type="GO" id="GO:0005737">
    <property type="term" value="C:cytoplasm"/>
    <property type="evidence" value="ECO:0007669"/>
    <property type="project" value="TreeGrafter"/>
</dbReference>
<gene>
    <name evidence="4" type="ORF">SAMN05421823_101399</name>
</gene>
<dbReference type="EMBL" id="FNFO01000001">
    <property type="protein sequence ID" value="SDJ91111.1"/>
    <property type="molecule type" value="Genomic_DNA"/>
</dbReference>
<evidence type="ECO:0000313" key="5">
    <source>
        <dbReference type="Proteomes" id="UP000198510"/>
    </source>
</evidence>
<feature type="domain" description="Core" evidence="3">
    <location>
        <begin position="8"/>
        <end position="98"/>
    </location>
</feature>
<dbReference type="Proteomes" id="UP000198510">
    <property type="component" value="Unassembled WGS sequence"/>
</dbReference>
<evidence type="ECO:0000259" key="3">
    <source>
        <dbReference type="Pfam" id="PF01521"/>
    </source>
</evidence>
<dbReference type="PANTHER" id="PTHR10072">
    <property type="entry name" value="IRON-SULFUR CLUSTER ASSEMBLY PROTEIN"/>
    <property type="match status" value="1"/>
</dbReference>
<dbReference type="Pfam" id="PF01521">
    <property type="entry name" value="Fe-S_biosyn"/>
    <property type="match status" value="1"/>
</dbReference>